<evidence type="ECO:0000313" key="2">
    <source>
        <dbReference type="EMBL" id="QHT19083.1"/>
    </source>
</evidence>
<feature type="transmembrane region" description="Helical" evidence="1">
    <location>
        <begin position="6"/>
        <end position="24"/>
    </location>
</feature>
<proteinExistence type="predicted"/>
<feature type="transmembrane region" description="Helical" evidence="1">
    <location>
        <begin position="36"/>
        <end position="55"/>
    </location>
</feature>
<dbReference type="EMBL" id="MN739662">
    <property type="protein sequence ID" value="QHT19083.1"/>
    <property type="molecule type" value="Genomic_DNA"/>
</dbReference>
<accession>A0A6C0DSE2</accession>
<reference evidence="2" key="1">
    <citation type="journal article" date="2020" name="Nature">
        <title>Giant virus diversity and host interactions through global metagenomics.</title>
        <authorList>
            <person name="Schulz F."/>
            <person name="Roux S."/>
            <person name="Paez-Espino D."/>
            <person name="Jungbluth S."/>
            <person name="Walsh D.A."/>
            <person name="Denef V.J."/>
            <person name="McMahon K.D."/>
            <person name="Konstantinidis K.T."/>
            <person name="Eloe-Fadrosh E.A."/>
            <person name="Kyrpides N.C."/>
            <person name="Woyke T."/>
        </authorList>
    </citation>
    <scope>NUCLEOTIDE SEQUENCE</scope>
    <source>
        <strain evidence="2">GVMAG-M-3300023174-49</strain>
    </source>
</reference>
<evidence type="ECO:0000256" key="1">
    <source>
        <dbReference type="SAM" id="Phobius"/>
    </source>
</evidence>
<keyword evidence="1" id="KW-0472">Membrane</keyword>
<keyword evidence="1" id="KW-0812">Transmembrane</keyword>
<dbReference type="AlphaFoldDB" id="A0A6C0DSE2"/>
<organism evidence="2">
    <name type="scientific">viral metagenome</name>
    <dbReference type="NCBI Taxonomy" id="1070528"/>
    <lineage>
        <taxon>unclassified sequences</taxon>
        <taxon>metagenomes</taxon>
        <taxon>organismal metagenomes</taxon>
    </lineage>
</organism>
<keyword evidence="1" id="KW-1133">Transmembrane helix</keyword>
<name>A0A6C0DSE2_9ZZZZ</name>
<protein>
    <submittedName>
        <fullName evidence="2">Uncharacterized protein</fullName>
    </submittedName>
</protein>
<sequence>MDPMIIISVVITFIFFIAKMVEMRYLDKEPKPLKDIVRDTIIIFCSSLLGSFIYFNMNNTIKEFFNIVTETKTLNPETTMIFTDSPGF</sequence>